<dbReference type="Proteomes" id="UP000265618">
    <property type="component" value="Unassembled WGS sequence"/>
</dbReference>
<evidence type="ECO:0000313" key="2">
    <source>
        <dbReference type="Proteomes" id="UP000265618"/>
    </source>
</evidence>
<protein>
    <submittedName>
        <fullName evidence="1">Uncharacterized protein</fullName>
    </submittedName>
</protein>
<dbReference type="Gene3D" id="2.120.10.80">
    <property type="entry name" value="Kelch-type beta propeller"/>
    <property type="match status" value="1"/>
</dbReference>
<evidence type="ECO:0000313" key="1">
    <source>
        <dbReference type="EMBL" id="GCA63064.1"/>
    </source>
</evidence>
<comment type="caution">
    <text evidence="1">The sequence shown here is derived from an EMBL/GenBank/DDBJ whole genome shotgun (WGS) entry which is preliminary data.</text>
</comment>
<feature type="non-terminal residue" evidence="1">
    <location>
        <position position="191"/>
    </location>
</feature>
<dbReference type="InterPro" id="IPR015915">
    <property type="entry name" value="Kelch-typ_b-propeller"/>
</dbReference>
<dbReference type="SUPFAM" id="SSF117281">
    <property type="entry name" value="Kelch motif"/>
    <property type="match status" value="1"/>
</dbReference>
<dbReference type="EMBL" id="BDIP01002197">
    <property type="protein sequence ID" value="GCA63064.1"/>
    <property type="molecule type" value="Genomic_DNA"/>
</dbReference>
<reference evidence="1 2" key="1">
    <citation type="journal article" date="2018" name="PLoS ONE">
        <title>The draft genome of Kipferlia bialata reveals reductive genome evolution in fornicate parasites.</title>
        <authorList>
            <person name="Tanifuji G."/>
            <person name="Takabayashi S."/>
            <person name="Kume K."/>
            <person name="Takagi M."/>
            <person name="Nakayama T."/>
            <person name="Kamikawa R."/>
            <person name="Inagaki Y."/>
            <person name="Hashimoto T."/>
        </authorList>
    </citation>
    <scope>NUCLEOTIDE SEQUENCE [LARGE SCALE GENOMIC DNA]</scope>
    <source>
        <strain evidence="1">NY0173</strain>
    </source>
</reference>
<gene>
    <name evidence="1" type="ORF">KIPB_007645</name>
</gene>
<accession>A0A391NMK3</accession>
<keyword evidence="2" id="KW-1185">Reference proteome</keyword>
<proteinExistence type="predicted"/>
<name>A0A391NMK3_9EUKA</name>
<dbReference type="AlphaFoldDB" id="A0A391NMK3"/>
<dbReference type="Pfam" id="PF24681">
    <property type="entry name" value="Kelch_KLHDC2_KLHL20_DRC7"/>
    <property type="match status" value="1"/>
</dbReference>
<organism evidence="1 2">
    <name type="scientific">Kipferlia bialata</name>
    <dbReference type="NCBI Taxonomy" id="797122"/>
    <lineage>
        <taxon>Eukaryota</taxon>
        <taxon>Metamonada</taxon>
        <taxon>Carpediemonas-like organisms</taxon>
        <taxon>Kipferlia</taxon>
    </lineage>
</organism>
<sequence>MSVVPVGVDPPPGDQISVVAVDMDAHTPLGWPGMAMVDQHSALIIGRNTRENVDNCVIVSLGPGCELRSEVVPSPIDDDIYAITATRVGGSVLIFGGFNDDTDDPTPCNNTLWEFCRGCHQWRKVPHPEGADWPQERCNHVAVEMDGQLLIVGGFDNNLFSLCDTWLFDTHTENWTRFPDPPIDVVGCAAQ</sequence>
<dbReference type="PANTHER" id="PTHR23244">
    <property type="entry name" value="KELCH REPEAT DOMAIN"/>
    <property type="match status" value="1"/>
</dbReference>
<dbReference type="OrthoDB" id="4447at2759"/>